<dbReference type="SMART" id="SM00342">
    <property type="entry name" value="HTH_ARAC"/>
    <property type="match status" value="1"/>
</dbReference>
<keyword evidence="6" id="KW-1185">Reference proteome</keyword>
<organism evidence="5 6">
    <name type="scientific">Paenibacillus oryzae</name>
    <dbReference type="NCBI Taxonomy" id="1844972"/>
    <lineage>
        <taxon>Bacteria</taxon>
        <taxon>Bacillati</taxon>
        <taxon>Bacillota</taxon>
        <taxon>Bacilli</taxon>
        <taxon>Bacillales</taxon>
        <taxon>Paenibacillaceae</taxon>
        <taxon>Paenibacillus</taxon>
    </lineage>
</organism>
<dbReference type="InterPro" id="IPR009057">
    <property type="entry name" value="Homeodomain-like_sf"/>
</dbReference>
<evidence type="ECO:0000313" key="5">
    <source>
        <dbReference type="EMBL" id="OBR65907.1"/>
    </source>
</evidence>
<dbReference type="InterPro" id="IPR018062">
    <property type="entry name" value="HTH_AraC-typ_CS"/>
</dbReference>
<dbReference type="STRING" id="1844972.A7K91_18225"/>
<evidence type="ECO:0000259" key="4">
    <source>
        <dbReference type="PROSITE" id="PS01124"/>
    </source>
</evidence>
<dbReference type="EMBL" id="LYPA01000051">
    <property type="protein sequence ID" value="OBR65907.1"/>
    <property type="molecule type" value="Genomic_DNA"/>
</dbReference>
<dbReference type="PROSITE" id="PS00041">
    <property type="entry name" value="HTH_ARAC_FAMILY_1"/>
    <property type="match status" value="1"/>
</dbReference>
<dbReference type="GO" id="GO:0043565">
    <property type="term" value="F:sequence-specific DNA binding"/>
    <property type="evidence" value="ECO:0007669"/>
    <property type="project" value="InterPro"/>
</dbReference>
<feature type="domain" description="HTH araC/xylS-type" evidence="4">
    <location>
        <begin position="9"/>
        <end position="107"/>
    </location>
</feature>
<gene>
    <name evidence="5" type="ORF">A7K91_18225</name>
</gene>
<reference evidence="5 6" key="1">
    <citation type="submission" date="2016-05" db="EMBL/GenBank/DDBJ databases">
        <title>Paenibacillus oryzae. sp. nov., isolated from the rice root.</title>
        <authorList>
            <person name="Zhang J."/>
            <person name="Zhang X."/>
        </authorList>
    </citation>
    <scope>NUCLEOTIDE SEQUENCE [LARGE SCALE GENOMIC DNA]</scope>
    <source>
        <strain evidence="5 6">1DrF-4</strain>
    </source>
</reference>
<comment type="caution">
    <text evidence="5">The sequence shown here is derived from an EMBL/GenBank/DDBJ whole genome shotgun (WGS) entry which is preliminary data.</text>
</comment>
<dbReference type="SUPFAM" id="SSF46689">
    <property type="entry name" value="Homeodomain-like"/>
    <property type="match status" value="2"/>
</dbReference>
<dbReference type="SUPFAM" id="SSF55136">
    <property type="entry name" value="Probable bacterial effector-binding domain"/>
    <property type="match status" value="1"/>
</dbReference>
<dbReference type="Proteomes" id="UP000092024">
    <property type="component" value="Unassembled WGS sequence"/>
</dbReference>
<evidence type="ECO:0000256" key="2">
    <source>
        <dbReference type="ARBA" id="ARBA00023125"/>
    </source>
</evidence>
<dbReference type="PRINTS" id="PR00032">
    <property type="entry name" value="HTHARAC"/>
</dbReference>
<dbReference type="PROSITE" id="PS01124">
    <property type="entry name" value="HTH_ARAC_FAMILY_2"/>
    <property type="match status" value="1"/>
</dbReference>
<protein>
    <submittedName>
        <fullName evidence="5">AraC family transcriptional regulator</fullName>
    </submittedName>
</protein>
<dbReference type="InterPro" id="IPR029441">
    <property type="entry name" value="Cass2"/>
</dbReference>
<keyword evidence="1" id="KW-0805">Transcription regulation</keyword>
<dbReference type="Pfam" id="PF12833">
    <property type="entry name" value="HTH_18"/>
    <property type="match status" value="1"/>
</dbReference>
<dbReference type="InterPro" id="IPR010499">
    <property type="entry name" value="AraC_E-bd"/>
</dbReference>
<keyword evidence="3" id="KW-0804">Transcription</keyword>
<accession>A0A1A5YJW7</accession>
<proteinExistence type="predicted"/>
<dbReference type="AlphaFoldDB" id="A0A1A5YJW7"/>
<keyword evidence="2" id="KW-0238">DNA-binding</keyword>
<evidence type="ECO:0000256" key="1">
    <source>
        <dbReference type="ARBA" id="ARBA00023015"/>
    </source>
</evidence>
<dbReference type="Gene3D" id="1.10.10.60">
    <property type="entry name" value="Homeodomain-like"/>
    <property type="match status" value="2"/>
</dbReference>
<evidence type="ECO:0000313" key="6">
    <source>
        <dbReference type="Proteomes" id="UP000092024"/>
    </source>
</evidence>
<dbReference type="PANTHER" id="PTHR47504:SF5">
    <property type="entry name" value="RIGHT ORIGIN-BINDING PROTEIN"/>
    <property type="match status" value="1"/>
</dbReference>
<sequence>MSIYETIIQEVVDAIEDRLDEELKLSTLAQLAGFSDFHFHRVFQTMVGDSVMEYVRKRRLVRAACQVAYTDEKLLNIALDHGFGTPETFIRAFRRLYGMTPGEFRRKGLQPPEYPKVSVMEPRYNPYLGGIAMNYEIVTKPAFDLIGYSLRTRNKDGQNNRDIPAFWQQYIAEKKGETLYGLAVSTAELGVCDEFDIETGEFSYVIGVEAQEGAEPPEGAVRRHYPEQMYAVFTTPAVPRAEFTAAIQSTWHSIYSEWFPHSGYEQALGAEFEHYDERCWGDRTDHPVMDIYIPVAKKA</sequence>
<dbReference type="RefSeq" id="WP_068682543.1">
    <property type="nucleotide sequence ID" value="NZ_LYPA01000051.1"/>
</dbReference>
<dbReference type="InterPro" id="IPR020449">
    <property type="entry name" value="Tscrpt_reg_AraC-type_HTH"/>
</dbReference>
<dbReference type="Pfam" id="PF14526">
    <property type="entry name" value="Cass2"/>
    <property type="match status" value="1"/>
</dbReference>
<dbReference type="GO" id="GO:0003700">
    <property type="term" value="F:DNA-binding transcription factor activity"/>
    <property type="evidence" value="ECO:0007669"/>
    <property type="project" value="InterPro"/>
</dbReference>
<dbReference type="InterPro" id="IPR011256">
    <property type="entry name" value="Reg_factor_effector_dom_sf"/>
</dbReference>
<dbReference type="PANTHER" id="PTHR47504">
    <property type="entry name" value="RIGHT ORIGIN-BINDING PROTEIN"/>
    <property type="match status" value="1"/>
</dbReference>
<name>A0A1A5YJW7_9BACL</name>
<dbReference type="SMART" id="SM00871">
    <property type="entry name" value="AraC_E_bind"/>
    <property type="match status" value="1"/>
</dbReference>
<dbReference type="InterPro" id="IPR050959">
    <property type="entry name" value="MarA-like"/>
</dbReference>
<dbReference type="Gene3D" id="3.20.80.10">
    <property type="entry name" value="Regulatory factor, effector binding domain"/>
    <property type="match status" value="1"/>
</dbReference>
<dbReference type="InterPro" id="IPR018060">
    <property type="entry name" value="HTH_AraC"/>
</dbReference>
<evidence type="ECO:0000256" key="3">
    <source>
        <dbReference type="ARBA" id="ARBA00023163"/>
    </source>
</evidence>